<name>A0A347WJB5_9LACT</name>
<evidence type="ECO:0000313" key="1">
    <source>
        <dbReference type="EMBL" id="AXY25172.1"/>
    </source>
</evidence>
<protein>
    <submittedName>
        <fullName evidence="1">Uncharacterized protein</fullName>
    </submittedName>
</protein>
<organism evidence="1 2">
    <name type="scientific">Suicoccus acidiformans</name>
    <dbReference type="NCBI Taxonomy" id="2036206"/>
    <lineage>
        <taxon>Bacteria</taxon>
        <taxon>Bacillati</taxon>
        <taxon>Bacillota</taxon>
        <taxon>Bacilli</taxon>
        <taxon>Lactobacillales</taxon>
        <taxon>Aerococcaceae</taxon>
        <taxon>Suicoccus</taxon>
    </lineage>
</organism>
<dbReference type="Proteomes" id="UP000263232">
    <property type="component" value="Chromosome"/>
</dbReference>
<keyword evidence="2" id="KW-1185">Reference proteome</keyword>
<dbReference type="AlphaFoldDB" id="A0A347WJB5"/>
<reference evidence="1 2" key="1">
    <citation type="submission" date="2017-09" db="EMBL/GenBank/DDBJ databases">
        <title>Complete genome sequence of Oxytococcus suis strain ZY16052.</title>
        <authorList>
            <person name="Li F."/>
        </authorList>
    </citation>
    <scope>NUCLEOTIDE SEQUENCE [LARGE SCALE GENOMIC DNA]</scope>
    <source>
        <strain evidence="1 2">ZY16052</strain>
    </source>
</reference>
<accession>A0A347WJB5</accession>
<gene>
    <name evidence="1" type="ORF">CL176_03505</name>
</gene>
<proteinExistence type="predicted"/>
<dbReference type="OrthoDB" id="2165349at2"/>
<dbReference type="RefSeq" id="WP_118990086.1">
    <property type="nucleotide sequence ID" value="NZ_CP023434.1"/>
</dbReference>
<dbReference type="KEGG" id="abae:CL176_03505"/>
<dbReference type="EMBL" id="CP023434">
    <property type="protein sequence ID" value="AXY25172.1"/>
    <property type="molecule type" value="Genomic_DNA"/>
</dbReference>
<evidence type="ECO:0000313" key="2">
    <source>
        <dbReference type="Proteomes" id="UP000263232"/>
    </source>
</evidence>
<sequence>MQSHYLELSPHEDGKRWIAEITGPDEAFGLKREFQPEITPGVYQIFDGYYQIHGIFPGITPFQKEYVIVQDGQMTRRVSYQVIRQNIPAIVAYTPQRKERLIYQIKEQFKEIYEAAPYYFVQEELLQQEESLGMVDTSEALLHGLTTILKQKDQMIAYYQKAHEAGYDAWG</sequence>